<dbReference type="InterPro" id="IPR010364">
    <property type="entry name" value="Uncharacterised_IM_CreD"/>
</dbReference>
<evidence type="ECO:0000313" key="2">
    <source>
        <dbReference type="EMBL" id="VFS53294.1"/>
    </source>
</evidence>
<dbReference type="Pfam" id="PF06123">
    <property type="entry name" value="CreD"/>
    <property type="match status" value="1"/>
</dbReference>
<keyword evidence="1" id="KW-0472">Membrane</keyword>
<evidence type="ECO:0000256" key="1">
    <source>
        <dbReference type="SAM" id="Phobius"/>
    </source>
</evidence>
<keyword evidence="1" id="KW-1133">Transmembrane helix</keyword>
<reference evidence="2 3" key="1">
    <citation type="submission" date="2019-03" db="EMBL/GenBank/DDBJ databases">
        <authorList>
            <consortium name="Pathogen Informatics"/>
        </authorList>
    </citation>
    <scope>NUCLEOTIDE SEQUENCE [LARGE SCALE GENOMIC DNA]</scope>
    <source>
        <strain evidence="2 3">NCTC12282</strain>
    </source>
</reference>
<name>A0A484ZXZ5_9GAMM</name>
<dbReference type="PANTHER" id="PTHR30092">
    <property type="entry name" value="INNER MEMBRANE PROTEIN CRED"/>
    <property type="match status" value="1"/>
</dbReference>
<sequence length="116" mass="12876">MFKSTLFWKVFILLGLTILMLIPISMVLDLIDSRNEYQQSVIQRVEDGTSGAQTIVGPVLVLPYTETVVQTDGQGISTTKLVEGKLHILPESLVIDANVNVEPRKIGIYQTQVYQG</sequence>
<protein>
    <submittedName>
        <fullName evidence="2">Inner membrane protein CreD</fullName>
    </submittedName>
</protein>
<accession>A0A484ZXZ5</accession>
<dbReference type="Proteomes" id="UP000373449">
    <property type="component" value="Unassembled WGS sequence"/>
</dbReference>
<dbReference type="GO" id="GO:0005886">
    <property type="term" value="C:plasma membrane"/>
    <property type="evidence" value="ECO:0007669"/>
    <property type="project" value="TreeGrafter"/>
</dbReference>
<dbReference type="PANTHER" id="PTHR30092:SF0">
    <property type="entry name" value="INNER MEMBRANE PROTEIN CRED"/>
    <property type="match status" value="1"/>
</dbReference>
<keyword evidence="1" id="KW-0812">Transmembrane</keyword>
<dbReference type="EMBL" id="CAADJA010000002">
    <property type="protein sequence ID" value="VFS53294.1"/>
    <property type="molecule type" value="Genomic_DNA"/>
</dbReference>
<evidence type="ECO:0000313" key="3">
    <source>
        <dbReference type="Proteomes" id="UP000373449"/>
    </source>
</evidence>
<proteinExistence type="predicted"/>
<dbReference type="RefSeq" id="WP_134531591.1">
    <property type="nucleotide sequence ID" value="NZ_CAADJA010000002.1"/>
</dbReference>
<organism evidence="2 3">
    <name type="scientific">Budvicia aquatica</name>
    <dbReference type="NCBI Taxonomy" id="82979"/>
    <lineage>
        <taxon>Bacteria</taxon>
        <taxon>Pseudomonadati</taxon>
        <taxon>Pseudomonadota</taxon>
        <taxon>Gammaproteobacteria</taxon>
        <taxon>Enterobacterales</taxon>
        <taxon>Budviciaceae</taxon>
        <taxon>Budvicia</taxon>
    </lineage>
</organism>
<gene>
    <name evidence="2" type="primary">creD_1</name>
    <name evidence="2" type="ORF">NCTC12282_06418</name>
</gene>
<dbReference type="AlphaFoldDB" id="A0A484ZXZ5"/>
<feature type="transmembrane region" description="Helical" evidence="1">
    <location>
        <begin position="6"/>
        <end position="28"/>
    </location>
</feature>